<sequence>MLLPLLMNRLALALCFVSLTAQAQPPQDAGTSDAPAAVTAPPPSPEAVSSTASATDTRPEDTAGSEDSGYPTCPEGFNEEAGDLADSTVLGAMQVEVAGQGLTPTSLELRGLQRLTDPQVRKLVGAPPADASRALTGSEVQPLLHRLARTGLFARVEPRVRVSEQGPAVLEVTLEENPTLTAVEFTGLQDLRPDDLWDALLELPSRFPDDDDTQEQVATLRIHKRHGTLRVVSPCPAPRPPRPWLARREDGTFRPGIMLGGLDAALERILKTLREDEGYLLATVSATLSPEGRLVVTVDEGRLEAVEVRGVDEAMAARVREALSLEPGDVFLRSDARRAVERMESRLPFLRAEDRDDDREERTTVRIVEERYADGTRRYSTREEAARKSRRHERVEFEVGWHRLFHDGDDAHSEGLTLEGKRLFVHVRPRPPDLDVDLLPVHTQVTGFAPGLSANLRIWDSKDRVHTTLDGAFFIPLRLGGQHLPGDPEGTSSQRRVNLLGGAKVQLPALGIEELGAQVHDFIDTLDRWRLGDFDSYFYSFLINRPDRDYFRRQGFMAFATWRWQRSWLAGVEVRGDTVSSLQSFTPPLSLFRSDDPPFPNAPVNEGRFRSAVVRLEYSGAAERGTRVGSLFRTPETTLFERHEGWKREPTLRGFVTLEVGEGPGADGADTRFWKLVGDVAMDLPVNWHTGLSLRLRAATGHDLPLQKQEALGGWTALRGFGFKEFRGGDSSVLASAEYRWHGLGIFADLGSVHAASAWSDAQLGLGGSFHFGDDVRFEAAWRIDDKARLTPEARLLFNRTF</sequence>
<dbReference type="RefSeq" id="WP_338277723.1">
    <property type="nucleotide sequence ID" value="NZ_BTTX01000003.1"/>
</dbReference>
<evidence type="ECO:0000256" key="2">
    <source>
        <dbReference type="SAM" id="SignalP"/>
    </source>
</evidence>
<evidence type="ECO:0000313" key="4">
    <source>
        <dbReference type="Proteomes" id="UP001342631"/>
    </source>
</evidence>
<dbReference type="EMBL" id="BTTX01000003">
    <property type="protein sequence ID" value="GMU06911.1"/>
    <property type="molecule type" value="Genomic_DNA"/>
</dbReference>
<keyword evidence="2" id="KW-0732">Signal</keyword>
<keyword evidence="4" id="KW-1185">Reference proteome</keyword>
<feature type="region of interest" description="Disordered" evidence="1">
    <location>
        <begin position="24"/>
        <end position="80"/>
    </location>
</feature>
<name>A0ABQ6QSF0_9BACT</name>
<feature type="chain" id="PRO_5045985094" description="Outer membrane protein assembly factor" evidence="2">
    <location>
        <begin position="24"/>
        <end position="802"/>
    </location>
</feature>
<evidence type="ECO:0008006" key="5">
    <source>
        <dbReference type="Google" id="ProtNLM"/>
    </source>
</evidence>
<dbReference type="Proteomes" id="UP001342631">
    <property type="component" value="Unassembled WGS sequence"/>
</dbReference>
<proteinExistence type="predicted"/>
<evidence type="ECO:0000256" key="1">
    <source>
        <dbReference type="SAM" id="MobiDB-lite"/>
    </source>
</evidence>
<protein>
    <recommendedName>
        <fullName evidence="5">Outer membrane protein assembly factor</fullName>
    </recommendedName>
</protein>
<accession>A0ABQ6QSF0</accession>
<reference evidence="3 4" key="1">
    <citation type="journal article" date="2024" name="Arch. Microbiol.">
        <title>Corallococcus caeni sp. nov., a novel myxobacterium isolated from activated sludge.</title>
        <authorList>
            <person name="Tomita S."/>
            <person name="Nakai R."/>
            <person name="Kuroda K."/>
            <person name="Kurashita H."/>
            <person name="Hatamoto M."/>
            <person name="Yamaguchi T."/>
            <person name="Narihiro T."/>
        </authorList>
    </citation>
    <scope>NUCLEOTIDE SEQUENCE [LARGE SCALE GENOMIC DNA]</scope>
    <source>
        <strain evidence="3 4">NO1</strain>
    </source>
</reference>
<feature type="signal peptide" evidence="2">
    <location>
        <begin position="1"/>
        <end position="23"/>
    </location>
</feature>
<organism evidence="3 4">
    <name type="scientific">Corallococcus caeni</name>
    <dbReference type="NCBI Taxonomy" id="3082388"/>
    <lineage>
        <taxon>Bacteria</taxon>
        <taxon>Pseudomonadati</taxon>
        <taxon>Myxococcota</taxon>
        <taxon>Myxococcia</taxon>
        <taxon>Myxococcales</taxon>
        <taxon>Cystobacterineae</taxon>
        <taxon>Myxococcaceae</taxon>
        <taxon>Corallococcus</taxon>
    </lineage>
</organism>
<feature type="compositionally biased region" description="Low complexity" evidence="1">
    <location>
        <begin position="46"/>
        <end position="55"/>
    </location>
</feature>
<dbReference type="Gene3D" id="2.40.160.50">
    <property type="entry name" value="membrane protein fhac: a member of the omp85/tpsb transporter family"/>
    <property type="match status" value="1"/>
</dbReference>
<comment type="caution">
    <text evidence="3">The sequence shown here is derived from an EMBL/GenBank/DDBJ whole genome shotgun (WGS) entry which is preliminary data.</text>
</comment>
<evidence type="ECO:0000313" key="3">
    <source>
        <dbReference type="EMBL" id="GMU06911.1"/>
    </source>
</evidence>
<gene>
    <name evidence="3" type="ORF">ASNO1_31640</name>
</gene>